<proteinExistence type="predicted"/>
<dbReference type="Proteomes" id="UP000678499">
    <property type="component" value="Unassembled WGS sequence"/>
</dbReference>
<evidence type="ECO:0000256" key="3">
    <source>
        <dbReference type="SAM" id="MobiDB-lite"/>
    </source>
</evidence>
<dbReference type="Pfam" id="PF03098">
    <property type="entry name" value="An_peroxidase"/>
    <property type="match status" value="1"/>
</dbReference>
<dbReference type="InterPro" id="IPR037120">
    <property type="entry name" value="Haem_peroxidase_sf_animal"/>
</dbReference>
<dbReference type="EMBL" id="OA882758">
    <property type="protein sequence ID" value="CAD7276818.1"/>
    <property type="molecule type" value="Genomic_DNA"/>
</dbReference>
<keyword evidence="2" id="KW-0349">Heme</keyword>
<dbReference type="GO" id="GO:0004601">
    <property type="term" value="F:peroxidase activity"/>
    <property type="evidence" value="ECO:0007669"/>
    <property type="project" value="UniProtKB-KW"/>
</dbReference>
<dbReference type="Gene3D" id="1.10.640.10">
    <property type="entry name" value="Haem peroxidase domain superfamily, animal type"/>
    <property type="match status" value="1"/>
</dbReference>
<keyword evidence="2" id="KW-0479">Metal-binding</keyword>
<evidence type="ECO:0000313" key="5">
    <source>
        <dbReference type="Proteomes" id="UP000678499"/>
    </source>
</evidence>
<keyword evidence="2" id="KW-0408">Iron</keyword>
<dbReference type="PANTHER" id="PTHR11475">
    <property type="entry name" value="OXIDASE/PEROXIDASE"/>
    <property type="match status" value="1"/>
</dbReference>
<organism evidence="4">
    <name type="scientific">Notodromas monacha</name>
    <dbReference type="NCBI Taxonomy" id="399045"/>
    <lineage>
        <taxon>Eukaryota</taxon>
        <taxon>Metazoa</taxon>
        <taxon>Ecdysozoa</taxon>
        <taxon>Arthropoda</taxon>
        <taxon>Crustacea</taxon>
        <taxon>Oligostraca</taxon>
        <taxon>Ostracoda</taxon>
        <taxon>Podocopa</taxon>
        <taxon>Podocopida</taxon>
        <taxon>Cypridocopina</taxon>
        <taxon>Cypridoidea</taxon>
        <taxon>Cyprididae</taxon>
        <taxon>Notodromas</taxon>
    </lineage>
</organism>
<dbReference type="PRINTS" id="PR00457">
    <property type="entry name" value="ANPEROXIDASE"/>
</dbReference>
<accession>A0A7R9GDJ5</accession>
<dbReference type="AlphaFoldDB" id="A0A7R9GDJ5"/>
<sequence>MGRTSDDFPPLPLRKRSLLPPLEEQTSECRQLDPAKHCFFAGDSSRVQELFNLKLQRNGYYEGYNISINPTVANAFGTAAFRFGHSLVQPKLKRCDKFHRIVPFDVELHREMMDPAPLHGTGAVDRLALGLAAQEAQNRDEFVTDQLTNHLFQAPDGDFGMDLVSINIQRGRDHGLPPYNIWRERCSLKKVRNFSDLLDVMHDDTVGRLRMAYSDVQDIDLFTGGLSERPIVGGLVGPTFACILAQQFMNLRRGDRFWYENGGFRSSFTQAQLSQIRRSSLSRVMCDNLDDIDTIQLRIMEMANVEGNARHPCRSPNIPSMDFIPWREISRPTFFSPSENDSPGSTQSLNTNELRAEDEFFRAFERKSEVNPTSTYDSILPQPFGLNSYEDEIESRTHENDDEPSVIREKESAVRNILTDHSRVDKFIREARDSSKRLAKDQNKFVFSFDEQTHERRSG</sequence>
<dbReference type="SUPFAM" id="SSF48113">
    <property type="entry name" value="Heme-dependent peroxidases"/>
    <property type="match status" value="1"/>
</dbReference>
<evidence type="ECO:0008006" key="6">
    <source>
        <dbReference type="Google" id="ProtNLM"/>
    </source>
</evidence>
<dbReference type="PROSITE" id="PS50292">
    <property type="entry name" value="PEROXIDASE_3"/>
    <property type="match status" value="1"/>
</dbReference>
<protein>
    <recommendedName>
        <fullName evidence="6">Peroxidase</fullName>
    </recommendedName>
</protein>
<keyword evidence="1" id="KW-0575">Peroxidase</keyword>
<keyword evidence="1" id="KW-0560">Oxidoreductase</keyword>
<dbReference type="PANTHER" id="PTHR11475:SF109">
    <property type="entry name" value="CHORION PEROXIDASE-LIKE PROTEIN"/>
    <property type="match status" value="1"/>
</dbReference>
<dbReference type="GO" id="GO:0046872">
    <property type="term" value="F:metal ion binding"/>
    <property type="evidence" value="ECO:0007669"/>
    <property type="project" value="UniProtKB-KW"/>
</dbReference>
<dbReference type="GO" id="GO:0020037">
    <property type="term" value="F:heme binding"/>
    <property type="evidence" value="ECO:0007669"/>
    <property type="project" value="InterPro"/>
</dbReference>
<dbReference type="InterPro" id="IPR019791">
    <property type="entry name" value="Haem_peroxidase_animal"/>
</dbReference>
<keyword evidence="5" id="KW-1185">Reference proteome</keyword>
<evidence type="ECO:0000256" key="2">
    <source>
        <dbReference type="PIRSR" id="PIRSR619791-2"/>
    </source>
</evidence>
<evidence type="ECO:0000256" key="1">
    <source>
        <dbReference type="ARBA" id="ARBA00022559"/>
    </source>
</evidence>
<evidence type="ECO:0000313" key="4">
    <source>
        <dbReference type="EMBL" id="CAD7276818.1"/>
    </source>
</evidence>
<dbReference type="InterPro" id="IPR010255">
    <property type="entry name" value="Haem_peroxidase_sf"/>
</dbReference>
<dbReference type="OrthoDB" id="823504at2759"/>
<dbReference type="EMBL" id="CAJPEX010000721">
    <property type="protein sequence ID" value="CAG0916970.1"/>
    <property type="molecule type" value="Genomic_DNA"/>
</dbReference>
<reference evidence="4" key="1">
    <citation type="submission" date="2020-11" db="EMBL/GenBank/DDBJ databases">
        <authorList>
            <person name="Tran Van P."/>
        </authorList>
    </citation>
    <scope>NUCLEOTIDE SEQUENCE</scope>
</reference>
<feature type="binding site" description="axial binding residue" evidence="2">
    <location>
        <position position="85"/>
    </location>
    <ligand>
        <name>heme b</name>
        <dbReference type="ChEBI" id="CHEBI:60344"/>
    </ligand>
    <ligandPart>
        <name>Fe</name>
        <dbReference type="ChEBI" id="CHEBI:18248"/>
    </ligandPart>
</feature>
<name>A0A7R9GDJ5_9CRUS</name>
<feature type="region of interest" description="Disordered" evidence="3">
    <location>
        <begin position="1"/>
        <end position="20"/>
    </location>
</feature>
<dbReference type="GO" id="GO:0006979">
    <property type="term" value="P:response to oxidative stress"/>
    <property type="evidence" value="ECO:0007669"/>
    <property type="project" value="InterPro"/>
</dbReference>
<gene>
    <name evidence="4" type="ORF">NMOB1V02_LOCUS4568</name>
</gene>